<proteinExistence type="inferred from homology"/>
<sequence>MKKYDITIVGGGISGLYSAYQLKKAYPEKSIALFESLPILGGRIQTGSFADGFFQPAYGALRIEPDFQTETDRFVKELKIQVKPIEQGEATSSSVPNLDKLTAEERQLILDNPDKGADILLLELGMQKILGDQWDLKTDDLANPHRDQLITELRKSAVYKNKPLYQQGAWNVFNDVLSYEAVEFFREKGPYYNMKNDNQNALDWIVFLLSFRQMKQASYLPVDGMIQFVNTIEKAVVTLGVTVYLNHHLTEIKQQDERLVSLKFVESNKTELNLTSEHVILAIPQYSLKKMSQFLPGTINILLDSVMPIPILWATATIKNPPWGRDAPATSGEGAPFRAGHLEYKEYNGEPYGLAMFYCDGPWHQYWRNFVEDPVDDFQGYQYLPQVNKNLQLKHEIEKTMQQHFNLASLPCVDEWGIRDWGRPPFGAGVHFWKAGAQSGLIMNTLKAFSLSEHSCCKNMHICGEAYSQFQGFFEGAIRTANYAIDAIKQSYAVL</sequence>
<evidence type="ECO:0000313" key="4">
    <source>
        <dbReference type="Proteomes" id="UP000054736"/>
    </source>
</evidence>
<dbReference type="InterPro" id="IPR002937">
    <property type="entry name" value="Amino_oxidase"/>
</dbReference>
<feature type="domain" description="Amine oxidase" evidence="2">
    <location>
        <begin position="13"/>
        <end position="483"/>
    </location>
</feature>
<comment type="caution">
    <text evidence="3">The sequence shown here is derived from an EMBL/GenBank/DDBJ whole genome shotgun (WGS) entry which is preliminary data.</text>
</comment>
<dbReference type="SUPFAM" id="SSF51905">
    <property type="entry name" value="FAD/NAD(P)-binding domain"/>
    <property type="match status" value="1"/>
</dbReference>
<dbReference type="STRING" id="1212489.Ldro_0604"/>
<dbReference type="Proteomes" id="UP000054736">
    <property type="component" value="Unassembled WGS sequence"/>
</dbReference>
<name>A0A0W0TAN3_9GAMM</name>
<dbReference type="Gene3D" id="3.50.50.60">
    <property type="entry name" value="FAD/NAD(P)-binding domain"/>
    <property type="match status" value="1"/>
</dbReference>
<dbReference type="AlphaFoldDB" id="A0A0W0TAN3"/>
<evidence type="ECO:0000259" key="2">
    <source>
        <dbReference type="Pfam" id="PF01593"/>
    </source>
</evidence>
<dbReference type="PATRIC" id="fig|1212489.4.peg.628"/>
<dbReference type="OrthoDB" id="3972913at2"/>
<dbReference type="PANTHER" id="PTHR43563">
    <property type="entry name" value="AMINE OXIDASE"/>
    <property type="match status" value="1"/>
</dbReference>
<reference evidence="3 4" key="1">
    <citation type="submission" date="2015-11" db="EMBL/GenBank/DDBJ databases">
        <title>Genomic analysis of 38 Legionella species identifies large and diverse effector repertoires.</title>
        <authorList>
            <person name="Burstein D."/>
            <person name="Amaro F."/>
            <person name="Zusman T."/>
            <person name="Lifshitz Z."/>
            <person name="Cohen O."/>
            <person name="Gilbert J.A."/>
            <person name="Pupko T."/>
            <person name="Shuman H.A."/>
            <person name="Segal G."/>
        </authorList>
    </citation>
    <scope>NUCLEOTIDE SEQUENCE [LARGE SCALE GENOMIC DNA]</scope>
    <source>
        <strain evidence="3 4">ATCC 700990</strain>
    </source>
</reference>
<evidence type="ECO:0000313" key="3">
    <source>
        <dbReference type="EMBL" id="KTC92614.1"/>
    </source>
</evidence>
<accession>A0A0W0TAN3</accession>
<dbReference type="InterPro" id="IPR036188">
    <property type="entry name" value="FAD/NAD-bd_sf"/>
</dbReference>
<keyword evidence="4" id="KW-1185">Reference proteome</keyword>
<comment type="similarity">
    <text evidence="1">Belongs to the flavin monoamine oxidase family.</text>
</comment>
<dbReference type="PANTHER" id="PTHR43563:SF1">
    <property type="entry name" value="AMINE OXIDASE [FLAVIN-CONTAINING] B"/>
    <property type="match status" value="1"/>
</dbReference>
<evidence type="ECO:0000256" key="1">
    <source>
        <dbReference type="ARBA" id="ARBA00005995"/>
    </source>
</evidence>
<dbReference type="Pfam" id="PF01593">
    <property type="entry name" value="Amino_oxidase"/>
    <property type="match status" value="1"/>
</dbReference>
<gene>
    <name evidence="3" type="ORF">Ldro_0604</name>
</gene>
<dbReference type="EMBL" id="LNXY01000004">
    <property type="protein sequence ID" value="KTC92614.1"/>
    <property type="molecule type" value="Genomic_DNA"/>
</dbReference>
<organism evidence="3 4">
    <name type="scientific">Legionella drozanskii LLAP-1</name>
    <dbReference type="NCBI Taxonomy" id="1212489"/>
    <lineage>
        <taxon>Bacteria</taxon>
        <taxon>Pseudomonadati</taxon>
        <taxon>Pseudomonadota</taxon>
        <taxon>Gammaproteobacteria</taxon>
        <taxon>Legionellales</taxon>
        <taxon>Legionellaceae</taxon>
        <taxon>Legionella</taxon>
    </lineage>
</organism>
<protein>
    <submittedName>
        <fullName evidence="3">Protoporphyrinogen oxidase</fullName>
    </submittedName>
</protein>
<dbReference type="InterPro" id="IPR050703">
    <property type="entry name" value="Flavin_MAO"/>
</dbReference>
<dbReference type="GO" id="GO:0016491">
    <property type="term" value="F:oxidoreductase activity"/>
    <property type="evidence" value="ECO:0007669"/>
    <property type="project" value="InterPro"/>
</dbReference>
<dbReference type="RefSeq" id="WP_058494957.1">
    <property type="nucleotide sequence ID" value="NZ_CAAAIU010000011.1"/>
</dbReference>